<dbReference type="PANTHER" id="PTHR30009:SF12">
    <property type="entry name" value="PHOSPHOTRANSFERASE IIC COMPONENT GLVC"/>
    <property type="match status" value="1"/>
</dbReference>
<name>A0A2X0PYU7_LACHE</name>
<dbReference type="EC" id="2.7.1.-" evidence="9"/>
<dbReference type="AlphaFoldDB" id="A0A2X0PYU7"/>
<dbReference type="PANTHER" id="PTHR30009">
    <property type="entry name" value="CYTOCHROME C-TYPE SYNTHESIS PROTEIN AND PTS TRANSMEMBRANE COMPONENT"/>
    <property type="match status" value="1"/>
</dbReference>
<dbReference type="InterPro" id="IPR003352">
    <property type="entry name" value="PTS_EIIC"/>
</dbReference>
<comment type="subcellular location">
    <subcellularLocation>
        <location evidence="1">Cell membrane</location>
        <topology evidence="1">Multi-pass membrane protein</topology>
    </subcellularLocation>
</comment>
<evidence type="ECO:0000313" key="9">
    <source>
        <dbReference type="EMBL" id="SPB24503.1"/>
    </source>
</evidence>
<evidence type="ECO:0000256" key="1">
    <source>
        <dbReference type="ARBA" id="ARBA00004651"/>
    </source>
</evidence>
<keyword evidence="3" id="KW-1003">Cell membrane</keyword>
<evidence type="ECO:0000256" key="7">
    <source>
        <dbReference type="ARBA" id="ARBA00022989"/>
    </source>
</evidence>
<keyword evidence="2" id="KW-0813">Transport</keyword>
<dbReference type="InterPro" id="IPR050429">
    <property type="entry name" value="PTS_Glucose_EIICBA"/>
</dbReference>
<accession>A0A2X0PYU7</accession>
<evidence type="ECO:0000256" key="3">
    <source>
        <dbReference type="ARBA" id="ARBA00022475"/>
    </source>
</evidence>
<evidence type="ECO:0000256" key="2">
    <source>
        <dbReference type="ARBA" id="ARBA00022448"/>
    </source>
</evidence>
<protein>
    <submittedName>
        <fullName evidence="9">PTS system maltose-specific EIICB component</fullName>
        <ecNumber evidence="9">2.7.1.-</ecNumber>
    </submittedName>
</protein>
<dbReference type="Pfam" id="PF02378">
    <property type="entry name" value="PTS_EIIC"/>
    <property type="match status" value="1"/>
</dbReference>
<keyword evidence="6" id="KW-0812">Transmembrane</keyword>
<proteinExistence type="predicted"/>
<keyword evidence="9" id="KW-0808">Transferase</keyword>
<keyword evidence="8" id="KW-0472">Membrane</keyword>
<organism evidence="9">
    <name type="scientific">Lactobacillus helveticus</name>
    <name type="common">Lactobacillus suntoryeus</name>
    <dbReference type="NCBI Taxonomy" id="1587"/>
    <lineage>
        <taxon>Bacteria</taxon>
        <taxon>Bacillati</taxon>
        <taxon>Bacillota</taxon>
        <taxon>Bacilli</taxon>
        <taxon>Lactobacillales</taxon>
        <taxon>Lactobacillaceae</taxon>
        <taxon>Lactobacillus</taxon>
    </lineage>
</organism>
<evidence type="ECO:0000256" key="5">
    <source>
        <dbReference type="ARBA" id="ARBA00022683"/>
    </source>
</evidence>
<keyword evidence="4" id="KW-0762">Sugar transport</keyword>
<gene>
    <name evidence="9" type="primary">malP_2</name>
    <name evidence="9" type="ORF">BDKNPLJD_01132</name>
</gene>
<evidence type="ECO:0000256" key="8">
    <source>
        <dbReference type="ARBA" id="ARBA00023136"/>
    </source>
</evidence>
<keyword evidence="5" id="KW-0598">Phosphotransferase system</keyword>
<dbReference type="EMBL" id="OGTV01000058">
    <property type="protein sequence ID" value="SPB24503.1"/>
    <property type="molecule type" value="Genomic_DNA"/>
</dbReference>
<dbReference type="GO" id="GO:0008982">
    <property type="term" value="F:protein-N(PI)-phosphohistidine-sugar phosphotransferase activity"/>
    <property type="evidence" value="ECO:0007669"/>
    <property type="project" value="InterPro"/>
</dbReference>
<evidence type="ECO:0000256" key="6">
    <source>
        <dbReference type="ARBA" id="ARBA00022692"/>
    </source>
</evidence>
<dbReference type="GO" id="GO:0005886">
    <property type="term" value="C:plasma membrane"/>
    <property type="evidence" value="ECO:0007669"/>
    <property type="project" value="UniProtKB-SubCell"/>
</dbReference>
<evidence type="ECO:0000256" key="4">
    <source>
        <dbReference type="ARBA" id="ARBA00022597"/>
    </source>
</evidence>
<sequence>MFPETRHFSAGVVHSITQLCLAQLLIQGRHGTQFGTQFQLVVGQSSTTNFDKIQIVANATNHGLTNIAGIKTLDTSILAALVVALIVTWLHNKYFDKKLPDWLGTFQGSTYVYVLSFFLMIPLALITCWGWPKVQLGISSMQHFIVSRIHWCWGLQLLKPYFASTILVEALNRIRS</sequence>
<dbReference type="GO" id="GO:0009401">
    <property type="term" value="P:phosphoenolpyruvate-dependent sugar phosphotransferase system"/>
    <property type="evidence" value="ECO:0007669"/>
    <property type="project" value="UniProtKB-KW"/>
</dbReference>
<dbReference type="GO" id="GO:0090563">
    <property type="term" value="F:protein-phosphocysteine-sugar phosphotransferase activity"/>
    <property type="evidence" value="ECO:0007669"/>
    <property type="project" value="TreeGrafter"/>
</dbReference>
<keyword evidence="7" id="KW-1133">Transmembrane helix</keyword>
<reference evidence="9" key="1">
    <citation type="submission" date="2018-01" db="EMBL/GenBank/DDBJ databases">
        <authorList>
            <person name="Gaut B.S."/>
            <person name="Morton B.R."/>
            <person name="Clegg M.T."/>
            <person name="Duvall M.R."/>
        </authorList>
    </citation>
    <scope>NUCLEOTIDE SEQUENCE</scope>
    <source>
        <strain evidence="9">Lactobacillus helveticus</strain>
    </source>
</reference>